<protein>
    <recommendedName>
        <fullName evidence="3">F-box domain-containing protein</fullName>
    </recommendedName>
</protein>
<dbReference type="SUPFAM" id="SSF52047">
    <property type="entry name" value="RNI-like"/>
    <property type="match status" value="1"/>
</dbReference>
<name>A0A1M2VYD2_TRAPU</name>
<proteinExistence type="predicted"/>
<keyword evidence="2" id="KW-1185">Reference proteome</keyword>
<comment type="caution">
    <text evidence="1">The sequence shown here is derived from an EMBL/GenBank/DDBJ whole genome shotgun (WGS) entry which is preliminary data.</text>
</comment>
<dbReference type="Proteomes" id="UP000184267">
    <property type="component" value="Unassembled WGS sequence"/>
</dbReference>
<organism evidence="1 2">
    <name type="scientific">Trametes pubescens</name>
    <name type="common">White-rot fungus</name>
    <dbReference type="NCBI Taxonomy" id="154538"/>
    <lineage>
        <taxon>Eukaryota</taxon>
        <taxon>Fungi</taxon>
        <taxon>Dikarya</taxon>
        <taxon>Basidiomycota</taxon>
        <taxon>Agaricomycotina</taxon>
        <taxon>Agaricomycetes</taxon>
        <taxon>Polyporales</taxon>
        <taxon>Polyporaceae</taxon>
        <taxon>Trametes</taxon>
    </lineage>
</organism>
<evidence type="ECO:0000313" key="1">
    <source>
        <dbReference type="EMBL" id="OJT12607.1"/>
    </source>
</evidence>
<dbReference type="AlphaFoldDB" id="A0A1M2VYD2"/>
<gene>
    <name evidence="1" type="ORF">TRAPUB_10848</name>
</gene>
<dbReference type="EMBL" id="MNAD01000475">
    <property type="protein sequence ID" value="OJT12607.1"/>
    <property type="molecule type" value="Genomic_DNA"/>
</dbReference>
<dbReference type="OMA" id="RPWIASC"/>
<dbReference type="InterPro" id="IPR032675">
    <property type="entry name" value="LRR_dom_sf"/>
</dbReference>
<dbReference type="OrthoDB" id="2755760at2759"/>
<reference evidence="1 2" key="1">
    <citation type="submission" date="2016-10" db="EMBL/GenBank/DDBJ databases">
        <title>Genome sequence of the basidiomycete white-rot fungus Trametes pubescens.</title>
        <authorList>
            <person name="Makela M.R."/>
            <person name="Granchi Z."/>
            <person name="Peng M."/>
            <person name="De Vries R.P."/>
            <person name="Grigoriev I."/>
            <person name="Riley R."/>
            <person name="Hilden K."/>
        </authorList>
    </citation>
    <scope>NUCLEOTIDE SEQUENCE [LARGE SCALE GENOMIC DNA]</scope>
    <source>
        <strain evidence="1 2">FBCC735</strain>
    </source>
</reference>
<accession>A0A1M2VYD2</accession>
<evidence type="ECO:0008006" key="3">
    <source>
        <dbReference type="Google" id="ProtNLM"/>
    </source>
</evidence>
<evidence type="ECO:0000313" key="2">
    <source>
        <dbReference type="Proteomes" id="UP000184267"/>
    </source>
</evidence>
<dbReference type="Gene3D" id="3.80.10.10">
    <property type="entry name" value="Ribonuclease Inhibitor"/>
    <property type="match status" value="1"/>
</dbReference>
<sequence>MSVFAANQPRLNHDILLAVMTFCDKFTISRMLRTCSALSRHGARLLLNDTVNINDANALDSLCQFLRADNFSRMRHFRDLALRMDEKMPRPVARQLAEILGRSTHLDTLTLTEAEPILQSHDPAIATAIASLTSLRTLVLCGAEELSRNMMLMLQSPLEEVRFEYDPHGDAPFDEMLEPDELPQYHPLFLCQNFAASLRDLDCRFASPHTGFTYPQLPMYPNLCCLTLQDDWPVLRPWIASCPNLTELSSTTHHEVWVAEDEDDDQDINPEWEELRQRNLDDQVAHGTWTHLEEYSGNVVPLYILGLTCRIPSITIDEDVKSHHVGMLRTILAEAKPKSLGMCMTGSLDDLGDSEYGIAALLMLEGCSEIETLELSLDLQRWDTFDFQGLTVHLLDALPHLPALKLLDVDISGPQKRSQQSVQAATQESSADEDVDIAGFGRRAMGIAPVLTKVKVGVWYSQPWRKGRFVRVTKTGERIAVFSK</sequence>